<proteinExistence type="predicted"/>
<dbReference type="GO" id="GO:0003676">
    <property type="term" value="F:nucleic acid binding"/>
    <property type="evidence" value="ECO:0007669"/>
    <property type="project" value="InterPro"/>
</dbReference>
<evidence type="ECO:0000259" key="1">
    <source>
        <dbReference type="Pfam" id="PF13456"/>
    </source>
</evidence>
<dbReference type="InterPro" id="IPR002156">
    <property type="entry name" value="RNaseH_domain"/>
</dbReference>
<organism evidence="2 3">
    <name type="scientific">Parasponia andersonii</name>
    <name type="common">Sponia andersonii</name>
    <dbReference type="NCBI Taxonomy" id="3476"/>
    <lineage>
        <taxon>Eukaryota</taxon>
        <taxon>Viridiplantae</taxon>
        <taxon>Streptophyta</taxon>
        <taxon>Embryophyta</taxon>
        <taxon>Tracheophyta</taxon>
        <taxon>Spermatophyta</taxon>
        <taxon>Magnoliopsida</taxon>
        <taxon>eudicotyledons</taxon>
        <taxon>Gunneridae</taxon>
        <taxon>Pentapetalae</taxon>
        <taxon>rosids</taxon>
        <taxon>fabids</taxon>
        <taxon>Rosales</taxon>
        <taxon>Cannabaceae</taxon>
        <taxon>Parasponia</taxon>
    </lineage>
</organism>
<sequence>MNLSSAEQQWLVWKGVVRDFEGVVVGCFSKKFRGSLSVDDAELLAIREAPLCSIQQRFNTDEIESDSLRAIQSISSPSHVAHNATITSTIVLLLVQANLLKMVTWCWCQIAEQRSLFHEED</sequence>
<dbReference type="AlphaFoldDB" id="A0A2P5CMI5"/>
<comment type="caution">
    <text evidence="2">The sequence shown here is derived from an EMBL/GenBank/DDBJ whole genome shotgun (WGS) entry which is preliminary data.</text>
</comment>
<evidence type="ECO:0000313" key="3">
    <source>
        <dbReference type="Proteomes" id="UP000237105"/>
    </source>
</evidence>
<gene>
    <name evidence="2" type="ORF">PanWU01x14_139580</name>
</gene>
<keyword evidence="3" id="KW-1185">Reference proteome</keyword>
<dbReference type="Pfam" id="PF13456">
    <property type="entry name" value="RVT_3"/>
    <property type="match status" value="1"/>
</dbReference>
<dbReference type="EMBL" id="JXTB01000114">
    <property type="protein sequence ID" value="PON62258.1"/>
    <property type="molecule type" value="Genomic_DNA"/>
</dbReference>
<dbReference type="GO" id="GO:0004523">
    <property type="term" value="F:RNA-DNA hybrid ribonuclease activity"/>
    <property type="evidence" value="ECO:0007669"/>
    <property type="project" value="InterPro"/>
</dbReference>
<reference evidence="3" key="1">
    <citation type="submission" date="2016-06" db="EMBL/GenBank/DDBJ databases">
        <title>Parallel loss of symbiosis genes in relatives of nitrogen-fixing non-legume Parasponia.</title>
        <authorList>
            <person name="Van Velzen R."/>
            <person name="Holmer R."/>
            <person name="Bu F."/>
            <person name="Rutten L."/>
            <person name="Van Zeijl A."/>
            <person name="Liu W."/>
            <person name="Santuari L."/>
            <person name="Cao Q."/>
            <person name="Sharma T."/>
            <person name="Shen D."/>
            <person name="Roswanjaya Y."/>
            <person name="Wardhani T."/>
            <person name="Kalhor M.S."/>
            <person name="Jansen J."/>
            <person name="Van den Hoogen J."/>
            <person name="Gungor B."/>
            <person name="Hartog M."/>
            <person name="Hontelez J."/>
            <person name="Verver J."/>
            <person name="Yang W.-C."/>
            <person name="Schijlen E."/>
            <person name="Repin R."/>
            <person name="Schilthuizen M."/>
            <person name="Schranz E."/>
            <person name="Heidstra R."/>
            <person name="Miyata K."/>
            <person name="Fedorova E."/>
            <person name="Kohlen W."/>
            <person name="Bisseling T."/>
            <person name="Smit S."/>
            <person name="Geurts R."/>
        </authorList>
    </citation>
    <scope>NUCLEOTIDE SEQUENCE [LARGE SCALE GENOMIC DNA]</scope>
    <source>
        <strain evidence="3">cv. WU1-14</strain>
    </source>
</reference>
<feature type="domain" description="RNase H type-1" evidence="1">
    <location>
        <begin position="15"/>
        <end position="82"/>
    </location>
</feature>
<accession>A0A2P5CMI5</accession>
<dbReference type="OrthoDB" id="1906820at2759"/>
<evidence type="ECO:0000313" key="2">
    <source>
        <dbReference type="EMBL" id="PON62258.1"/>
    </source>
</evidence>
<dbReference type="Proteomes" id="UP000237105">
    <property type="component" value="Unassembled WGS sequence"/>
</dbReference>
<name>A0A2P5CMI5_PARAD</name>
<protein>
    <recommendedName>
        <fullName evidence="1">RNase H type-1 domain-containing protein</fullName>
    </recommendedName>
</protein>